<dbReference type="Pfam" id="PF01077">
    <property type="entry name" value="NIR_SIR"/>
    <property type="match status" value="1"/>
</dbReference>
<comment type="cofactor">
    <cofactor evidence="1">
        <name>siroheme</name>
        <dbReference type="ChEBI" id="CHEBI:60052"/>
    </cofactor>
</comment>
<dbReference type="InterPro" id="IPR006067">
    <property type="entry name" value="NO2/SO3_Rdtase_4Fe4S_dom"/>
</dbReference>
<dbReference type="PANTHER" id="PTHR11493">
    <property type="entry name" value="SULFITE REDUCTASE [NADPH] SUBUNIT BETA-RELATED"/>
    <property type="match status" value="1"/>
</dbReference>
<dbReference type="GO" id="GO:0050311">
    <property type="term" value="F:sulfite reductase (ferredoxin) activity"/>
    <property type="evidence" value="ECO:0007669"/>
    <property type="project" value="TreeGrafter"/>
</dbReference>
<protein>
    <submittedName>
        <fullName evidence="9">Dissimilatory sulfite reductase beta subunit</fullName>
    </submittedName>
</protein>
<evidence type="ECO:0000256" key="1">
    <source>
        <dbReference type="ARBA" id="ARBA00001929"/>
    </source>
</evidence>
<evidence type="ECO:0000256" key="2">
    <source>
        <dbReference type="ARBA" id="ARBA00001966"/>
    </source>
</evidence>
<dbReference type="InterPro" id="IPR005117">
    <property type="entry name" value="NiRdtase/SiRdtase_haem-b_fer"/>
</dbReference>
<dbReference type="Proteomes" id="UP000192731">
    <property type="component" value="Unassembled WGS sequence"/>
</dbReference>
<dbReference type="GO" id="GO:0020037">
    <property type="term" value="F:heme binding"/>
    <property type="evidence" value="ECO:0007669"/>
    <property type="project" value="InterPro"/>
</dbReference>
<gene>
    <name evidence="9" type="ORF">SAMN00017405_0850</name>
</gene>
<dbReference type="SUPFAM" id="SSF54862">
    <property type="entry name" value="4Fe-4S ferredoxins"/>
    <property type="match status" value="1"/>
</dbReference>
<dbReference type="GO" id="GO:0009337">
    <property type="term" value="C:sulfite reductase complex (NADPH)"/>
    <property type="evidence" value="ECO:0007669"/>
    <property type="project" value="TreeGrafter"/>
</dbReference>
<evidence type="ECO:0000256" key="7">
    <source>
        <dbReference type="ARBA" id="ARBA00023014"/>
    </source>
</evidence>
<dbReference type="SUPFAM" id="SSF55124">
    <property type="entry name" value="Nitrite/Sulfite reductase N-terminal domain-like"/>
    <property type="match status" value="1"/>
</dbReference>
<dbReference type="PANTHER" id="PTHR11493:SF47">
    <property type="entry name" value="SULFITE REDUCTASE [NADPH] SUBUNIT BETA"/>
    <property type="match status" value="1"/>
</dbReference>
<keyword evidence="7" id="KW-0411">Iron-sulfur</keyword>
<dbReference type="EMBL" id="FWWT01000005">
    <property type="protein sequence ID" value="SMB80227.1"/>
    <property type="molecule type" value="Genomic_DNA"/>
</dbReference>
<dbReference type="GO" id="GO:0046872">
    <property type="term" value="F:metal ion binding"/>
    <property type="evidence" value="ECO:0007669"/>
    <property type="project" value="UniProtKB-KW"/>
</dbReference>
<dbReference type="OrthoDB" id="9800558at2"/>
<keyword evidence="5" id="KW-0560">Oxidoreductase</keyword>
<dbReference type="InterPro" id="IPR045854">
    <property type="entry name" value="NO2/SO3_Rdtase_4Fe4S_sf"/>
</dbReference>
<evidence type="ECO:0000313" key="9">
    <source>
        <dbReference type="EMBL" id="SMB80227.1"/>
    </source>
</evidence>
<dbReference type="NCBIfam" id="TIGR02066">
    <property type="entry name" value="dsrB"/>
    <property type="match status" value="1"/>
</dbReference>
<dbReference type="RefSeq" id="WP_084051953.1">
    <property type="nucleotide sequence ID" value="NZ_FWWT01000005.1"/>
</dbReference>
<keyword evidence="6" id="KW-0408">Iron</keyword>
<keyword evidence="10" id="KW-1185">Reference proteome</keyword>
<evidence type="ECO:0000256" key="5">
    <source>
        <dbReference type="ARBA" id="ARBA00023002"/>
    </source>
</evidence>
<sequence length="359" mass="39855">MSNPNYGKTDIGPPHYWDMLPDIIKNNYGKWLFHEKVKPGVLKHVGESGDELFTVRIASPRLIHIDTIRYFADMADKYSGGHLRFTSRHSVEFLLSESANVDPLIAELDAAGWPAGGTGKALKNLIHTQGWIHCHSAATDASGPVKAVMDDLFDLFQKDDLPAKLKIAMACCLNMCGAVHCSDIAFVGVHRRIPQVNDYGVANGCEIPNVIASCPTGAIRPNPKAKSVTINEEKCMYCGNCYSVCPALPIADPEGDGVAIFIGGKVSNTRSGPAFSKLVIPYIPNETPRWDTLVKEIRKIVELWLSDAKKHERIGEWIERIGWEKFFEKANLPFNSKLIDDFTFSVPTFRSTSQFKFTK</sequence>
<dbReference type="InterPro" id="IPR036136">
    <property type="entry name" value="Nit/Sulf_reduc_fer-like_dom_sf"/>
</dbReference>
<dbReference type="InterPro" id="IPR017896">
    <property type="entry name" value="4Fe4S_Fe-S-bd"/>
</dbReference>
<feature type="domain" description="4Fe-4S ferredoxin-type" evidence="8">
    <location>
        <begin position="226"/>
        <end position="256"/>
    </location>
</feature>
<dbReference type="GO" id="GO:0016002">
    <property type="term" value="F:sulfite reductase activity"/>
    <property type="evidence" value="ECO:0007669"/>
    <property type="project" value="TreeGrafter"/>
</dbReference>
<evidence type="ECO:0000256" key="3">
    <source>
        <dbReference type="ARBA" id="ARBA00022485"/>
    </source>
</evidence>
<evidence type="ECO:0000256" key="6">
    <source>
        <dbReference type="ARBA" id="ARBA00023004"/>
    </source>
</evidence>
<dbReference type="GO" id="GO:0018551">
    <property type="term" value="F:dissimilatory sulfite reductase (NADH) activity"/>
    <property type="evidence" value="ECO:0007669"/>
    <property type="project" value="InterPro"/>
</dbReference>
<dbReference type="SUPFAM" id="SSF56014">
    <property type="entry name" value="Nitrite and sulphite reductase 4Fe-4S domain-like"/>
    <property type="match status" value="1"/>
</dbReference>
<reference evidence="9 10" key="1">
    <citation type="submission" date="2017-04" db="EMBL/GenBank/DDBJ databases">
        <authorList>
            <person name="Afonso C.L."/>
            <person name="Miller P.J."/>
            <person name="Scott M.A."/>
            <person name="Spackman E."/>
            <person name="Goraichik I."/>
            <person name="Dimitrov K.M."/>
            <person name="Suarez D.L."/>
            <person name="Swayne D.E."/>
        </authorList>
    </citation>
    <scope>NUCLEOTIDE SEQUENCE [LARGE SCALE GENOMIC DNA]</scope>
    <source>
        <strain evidence="9 10">DSM 11270</strain>
    </source>
</reference>
<dbReference type="Pfam" id="PF00037">
    <property type="entry name" value="Fer4"/>
    <property type="match status" value="1"/>
</dbReference>
<evidence type="ECO:0000259" key="8">
    <source>
        <dbReference type="PROSITE" id="PS51379"/>
    </source>
</evidence>
<proteinExistence type="predicted"/>
<dbReference type="Gene3D" id="3.30.413.10">
    <property type="entry name" value="Sulfite Reductase Hemoprotein, domain 1"/>
    <property type="match status" value="1"/>
</dbReference>
<dbReference type="PROSITE" id="PS51379">
    <property type="entry name" value="4FE4S_FER_2"/>
    <property type="match status" value="1"/>
</dbReference>
<dbReference type="PROSITE" id="PS00198">
    <property type="entry name" value="4FE4S_FER_1"/>
    <property type="match status" value="1"/>
</dbReference>
<name>A0A1W1UGL3_DESTI</name>
<keyword evidence="3" id="KW-0004">4Fe-4S</keyword>
<dbReference type="Gene3D" id="3.30.70.20">
    <property type="match status" value="1"/>
</dbReference>
<dbReference type="GO" id="GO:0000103">
    <property type="term" value="P:sulfate assimilation"/>
    <property type="evidence" value="ECO:0007669"/>
    <property type="project" value="TreeGrafter"/>
</dbReference>
<dbReference type="AlphaFoldDB" id="A0A1W1UGL3"/>
<dbReference type="STRING" id="656914.SAMN00017405_0850"/>
<dbReference type="InterPro" id="IPR017900">
    <property type="entry name" value="4Fe4S_Fe_S_CS"/>
</dbReference>
<dbReference type="GO" id="GO:0009055">
    <property type="term" value="F:electron transfer activity"/>
    <property type="evidence" value="ECO:0007669"/>
    <property type="project" value="InterPro"/>
</dbReference>
<dbReference type="Gene3D" id="3.30.70.3340">
    <property type="match status" value="1"/>
</dbReference>
<dbReference type="Pfam" id="PF03460">
    <property type="entry name" value="NIR_SIR_ferr"/>
    <property type="match status" value="1"/>
</dbReference>
<dbReference type="InterPro" id="IPR045169">
    <property type="entry name" value="NO2/SO3_Rdtase_4Fe4S_prot"/>
</dbReference>
<dbReference type="GO" id="GO:0051539">
    <property type="term" value="F:4 iron, 4 sulfur cluster binding"/>
    <property type="evidence" value="ECO:0007669"/>
    <property type="project" value="UniProtKB-KW"/>
</dbReference>
<dbReference type="InterPro" id="IPR011808">
    <property type="entry name" value="DsrB"/>
</dbReference>
<accession>A0A1W1UGL3</accession>
<evidence type="ECO:0000313" key="10">
    <source>
        <dbReference type="Proteomes" id="UP000192731"/>
    </source>
</evidence>
<evidence type="ECO:0000256" key="4">
    <source>
        <dbReference type="ARBA" id="ARBA00022723"/>
    </source>
</evidence>
<organism evidence="9 10">
    <name type="scientific">Desulfonispora thiosulfatigenes DSM 11270</name>
    <dbReference type="NCBI Taxonomy" id="656914"/>
    <lineage>
        <taxon>Bacteria</taxon>
        <taxon>Bacillati</taxon>
        <taxon>Bacillota</taxon>
        <taxon>Clostridia</taxon>
        <taxon>Eubacteriales</taxon>
        <taxon>Peptococcaceae</taxon>
        <taxon>Desulfonispora</taxon>
    </lineage>
</organism>
<comment type="cofactor">
    <cofactor evidence="2">
        <name>[4Fe-4S] cluster</name>
        <dbReference type="ChEBI" id="CHEBI:49883"/>
    </cofactor>
</comment>
<keyword evidence="4" id="KW-0479">Metal-binding</keyword>